<accession>A0AC34FJK3</accession>
<reference evidence="2" key="1">
    <citation type="submission" date="2022-11" db="UniProtKB">
        <authorList>
            <consortium name="WormBaseParasite"/>
        </authorList>
    </citation>
    <scope>IDENTIFICATION</scope>
</reference>
<protein>
    <submittedName>
        <fullName evidence="2">Ground-like domain-containing protein</fullName>
    </submittedName>
</protein>
<name>A0AC34FJK3_9BILA</name>
<evidence type="ECO:0000313" key="2">
    <source>
        <dbReference type="WBParaSite" id="ES5_v2.g17382.t1"/>
    </source>
</evidence>
<evidence type="ECO:0000313" key="1">
    <source>
        <dbReference type="Proteomes" id="UP000887579"/>
    </source>
</evidence>
<organism evidence="1 2">
    <name type="scientific">Panagrolaimus sp. ES5</name>
    <dbReference type="NCBI Taxonomy" id="591445"/>
    <lineage>
        <taxon>Eukaryota</taxon>
        <taxon>Metazoa</taxon>
        <taxon>Ecdysozoa</taxon>
        <taxon>Nematoda</taxon>
        <taxon>Chromadorea</taxon>
        <taxon>Rhabditida</taxon>
        <taxon>Tylenchina</taxon>
        <taxon>Panagrolaimomorpha</taxon>
        <taxon>Panagrolaimoidea</taxon>
        <taxon>Panagrolaimidae</taxon>
        <taxon>Panagrolaimus</taxon>
    </lineage>
</organism>
<dbReference type="WBParaSite" id="ES5_v2.g17382.t1">
    <property type="protein sequence ID" value="ES5_v2.g17382.t1"/>
    <property type="gene ID" value="ES5_v2.g17382"/>
</dbReference>
<proteinExistence type="predicted"/>
<dbReference type="Proteomes" id="UP000887579">
    <property type="component" value="Unplaced"/>
</dbReference>
<sequence>MYSRLFAIIYFIVLFNDCIAFGFGLGGGGGGGCGQPACGGGCGRKKREIIEPQIRTEQSEMCPQNEWRTTMIEVSQMNIGKDIETSKYAIQGALYRKYEAKFFVSCQPKPLNFQFVSTGEGYCTYTNENMSCTAVALIG</sequence>